<comment type="catalytic activity">
    <reaction evidence="1 7">
        <text>1-(5-phospho-beta-D-ribosyl)-5'-AMP + H2O = 1-(5-phospho-beta-D-ribosyl)-5-[(5-phospho-beta-D-ribosylamino)methylideneamino]imidazole-4-carboxamide</text>
        <dbReference type="Rhea" id="RHEA:20049"/>
        <dbReference type="ChEBI" id="CHEBI:15377"/>
        <dbReference type="ChEBI" id="CHEBI:58435"/>
        <dbReference type="ChEBI" id="CHEBI:59457"/>
        <dbReference type="EC" id="3.5.4.19"/>
    </reaction>
</comment>
<evidence type="ECO:0000256" key="6">
    <source>
        <dbReference type="ARBA" id="ARBA00023102"/>
    </source>
</evidence>
<dbReference type="InterPro" id="IPR026660">
    <property type="entry name" value="PRA-CH"/>
</dbReference>
<dbReference type="Proteomes" id="UP001166585">
    <property type="component" value="Unassembled WGS sequence"/>
</dbReference>
<keyword evidence="5 7" id="KW-0378">Hydrolase</keyword>
<feature type="binding site" evidence="7">
    <location>
        <position position="97"/>
    </location>
    <ligand>
        <name>Mg(2+)</name>
        <dbReference type="ChEBI" id="CHEBI:18420"/>
    </ligand>
</feature>
<keyword evidence="6 7" id="KW-0368">Histidine biosynthesis</keyword>
<accession>A0ABS5R387</accession>
<keyword evidence="11" id="KW-1185">Reference proteome</keyword>
<gene>
    <name evidence="7 10" type="primary">hisI</name>
    <name evidence="10" type="ORF">KIP89_03280</name>
</gene>
<feature type="binding site" evidence="7">
    <location>
        <position position="96"/>
    </location>
    <ligand>
        <name>Zn(2+)</name>
        <dbReference type="ChEBI" id="CHEBI:29105"/>
        <note>ligand shared between dimeric partners</note>
    </ligand>
</feature>
<sequence>MAETVSPAFAAPGSKAEIEEGERLSPKFDADGLITAVAVDADDGTVLMVAHMNAQALALTIETGEAHYFSRSRGRLWKKGEESGHLQKLVELRVDCDQDAVVMRVRMGGTGAACHTGHRSCFFRSVPLGTAPTPELTLTVNDGGKLFDPAQVYGTPKKTDTPRF</sequence>
<evidence type="ECO:0000256" key="4">
    <source>
        <dbReference type="ARBA" id="ARBA00022605"/>
    </source>
</evidence>
<comment type="subunit">
    <text evidence="7">Homodimer.</text>
</comment>
<dbReference type="RefSeq" id="WP_213753987.1">
    <property type="nucleotide sequence ID" value="NZ_JAHCQH010000014.1"/>
</dbReference>
<dbReference type="InterPro" id="IPR038019">
    <property type="entry name" value="PRib_AMP_CycHydrolase_sf"/>
</dbReference>
<feature type="binding site" evidence="7">
    <location>
        <position position="99"/>
    </location>
    <ligand>
        <name>Mg(2+)</name>
        <dbReference type="ChEBI" id="CHEBI:18420"/>
    </ligand>
</feature>
<evidence type="ECO:0000256" key="5">
    <source>
        <dbReference type="ARBA" id="ARBA00022801"/>
    </source>
</evidence>
<feature type="binding site" evidence="7">
    <location>
        <position position="121"/>
    </location>
    <ligand>
        <name>Zn(2+)</name>
        <dbReference type="ChEBI" id="CHEBI:29105"/>
        <note>ligand shared between dimeric partners</note>
    </ligand>
</feature>
<dbReference type="InterPro" id="IPR002496">
    <property type="entry name" value="PRib_AMP_CycHydrolase_dom"/>
</dbReference>
<dbReference type="SUPFAM" id="SSF141734">
    <property type="entry name" value="HisI-like"/>
    <property type="match status" value="1"/>
</dbReference>
<keyword evidence="4 7" id="KW-0028">Amino-acid biosynthesis</keyword>
<comment type="subcellular location">
    <subcellularLocation>
        <location evidence="7">Cytoplasm</location>
    </subcellularLocation>
</comment>
<keyword evidence="7" id="KW-0479">Metal-binding</keyword>
<proteinExistence type="inferred from homology"/>
<dbReference type="EC" id="3.5.4.19" evidence="7"/>
<comment type="function">
    <text evidence="7">Catalyzes the hydrolysis of the adenine ring of phosphoribosyl-AMP.</text>
</comment>
<reference evidence="10" key="1">
    <citation type="submission" date="2021-05" db="EMBL/GenBank/DDBJ databases">
        <authorList>
            <person name="Sun Q."/>
            <person name="Inoue M."/>
        </authorList>
    </citation>
    <scope>NUCLEOTIDE SEQUENCE</scope>
    <source>
        <strain evidence="10">VKM B-3255</strain>
    </source>
</reference>
<protein>
    <recommendedName>
        <fullName evidence="7">Phosphoribosyl-AMP cyclohydrolase</fullName>
        <shortName evidence="7">PRA-CH</shortName>
        <ecNumber evidence="7">3.5.4.19</ecNumber>
    </recommendedName>
</protein>
<dbReference type="HAMAP" id="MF_01021">
    <property type="entry name" value="HisI"/>
    <property type="match status" value="1"/>
</dbReference>
<feature type="binding site" evidence="7">
    <location>
        <position position="114"/>
    </location>
    <ligand>
        <name>Zn(2+)</name>
        <dbReference type="ChEBI" id="CHEBI:29105"/>
        <note>ligand shared between dimeric partners</note>
    </ligand>
</feature>
<comment type="cofactor">
    <cofactor evidence="7">
        <name>Mg(2+)</name>
        <dbReference type="ChEBI" id="CHEBI:18420"/>
    </cofactor>
    <text evidence="7">Binds 1 Mg(2+) ion per subunit.</text>
</comment>
<dbReference type="PANTHER" id="PTHR42945">
    <property type="entry name" value="HISTIDINE BIOSYNTHESIS BIFUNCTIONAL PROTEIN"/>
    <property type="match status" value="1"/>
</dbReference>
<dbReference type="EMBL" id="JAHCQH010000014">
    <property type="protein sequence ID" value="MBS9476123.1"/>
    <property type="molecule type" value="Genomic_DNA"/>
</dbReference>
<evidence type="ECO:0000259" key="9">
    <source>
        <dbReference type="Pfam" id="PF01502"/>
    </source>
</evidence>
<keyword evidence="7" id="KW-0460">Magnesium</keyword>
<evidence type="ECO:0000313" key="10">
    <source>
        <dbReference type="EMBL" id="MBS9476123.1"/>
    </source>
</evidence>
<evidence type="ECO:0000256" key="8">
    <source>
        <dbReference type="SAM" id="MobiDB-lite"/>
    </source>
</evidence>
<comment type="pathway">
    <text evidence="2 7">Amino-acid biosynthesis; L-histidine biosynthesis; L-histidine from 5-phospho-alpha-D-ribose 1-diphosphate: step 3/9.</text>
</comment>
<dbReference type="PANTHER" id="PTHR42945:SF1">
    <property type="entry name" value="HISTIDINE BIOSYNTHESIS BIFUNCTIONAL PROTEIN HIS7"/>
    <property type="match status" value="1"/>
</dbReference>
<dbReference type="NCBIfam" id="NF000768">
    <property type="entry name" value="PRK00051.1"/>
    <property type="match status" value="1"/>
</dbReference>
<keyword evidence="7" id="KW-0862">Zinc</keyword>
<dbReference type="GO" id="GO:0004635">
    <property type="term" value="F:phosphoribosyl-AMP cyclohydrolase activity"/>
    <property type="evidence" value="ECO:0007669"/>
    <property type="project" value="UniProtKB-EC"/>
</dbReference>
<feature type="domain" description="Phosphoribosyl-AMP cyclohydrolase" evidence="9">
    <location>
        <begin position="48"/>
        <end position="123"/>
    </location>
</feature>
<evidence type="ECO:0000256" key="2">
    <source>
        <dbReference type="ARBA" id="ARBA00005169"/>
    </source>
</evidence>
<feature type="region of interest" description="Disordered" evidence="8">
    <location>
        <begin position="1"/>
        <end position="22"/>
    </location>
</feature>
<comment type="caution">
    <text evidence="10">The sequence shown here is derived from an EMBL/GenBank/DDBJ whole genome shotgun (WGS) entry which is preliminary data.</text>
</comment>
<feature type="binding site" evidence="7">
    <location>
        <position position="95"/>
    </location>
    <ligand>
        <name>Mg(2+)</name>
        <dbReference type="ChEBI" id="CHEBI:18420"/>
    </ligand>
</feature>
<comment type="similarity">
    <text evidence="7">Belongs to the PRA-CH family.</text>
</comment>
<dbReference type="Gene3D" id="3.10.20.810">
    <property type="entry name" value="Phosphoribosyl-AMP cyclohydrolase"/>
    <property type="match status" value="1"/>
</dbReference>
<evidence type="ECO:0000256" key="7">
    <source>
        <dbReference type="HAMAP-Rule" id="MF_01021"/>
    </source>
</evidence>
<evidence type="ECO:0000313" key="11">
    <source>
        <dbReference type="Proteomes" id="UP001166585"/>
    </source>
</evidence>
<dbReference type="Pfam" id="PF01502">
    <property type="entry name" value="PRA-CH"/>
    <property type="match status" value="1"/>
</dbReference>
<organism evidence="10 11">
    <name type="scientific">Ancylobacter radicis</name>
    <dbReference type="NCBI Taxonomy" id="2836179"/>
    <lineage>
        <taxon>Bacteria</taxon>
        <taxon>Pseudomonadati</taxon>
        <taxon>Pseudomonadota</taxon>
        <taxon>Alphaproteobacteria</taxon>
        <taxon>Hyphomicrobiales</taxon>
        <taxon>Xanthobacteraceae</taxon>
        <taxon>Ancylobacter</taxon>
    </lineage>
</organism>
<evidence type="ECO:0000256" key="3">
    <source>
        <dbReference type="ARBA" id="ARBA00022490"/>
    </source>
</evidence>
<keyword evidence="3 7" id="KW-0963">Cytoplasm</keyword>
<name>A0ABS5R387_9HYPH</name>
<evidence type="ECO:0000256" key="1">
    <source>
        <dbReference type="ARBA" id="ARBA00000024"/>
    </source>
</evidence>
<comment type="cofactor">
    <cofactor evidence="7">
        <name>Zn(2+)</name>
        <dbReference type="ChEBI" id="CHEBI:29105"/>
    </cofactor>
    <text evidence="7">Binds 1 zinc ion per subunit.</text>
</comment>